<accession>A0A9D3ZLW1</accession>
<reference evidence="2 3" key="1">
    <citation type="journal article" date="2021" name="Plant Biotechnol. J.">
        <title>Multi-omics assisted identification of the key and species-specific regulatory components of drought-tolerant mechanisms in Gossypium stocksii.</title>
        <authorList>
            <person name="Yu D."/>
            <person name="Ke L."/>
            <person name="Zhang D."/>
            <person name="Wu Y."/>
            <person name="Sun Y."/>
            <person name="Mei J."/>
            <person name="Sun J."/>
            <person name="Sun Y."/>
        </authorList>
    </citation>
    <scope>NUCLEOTIDE SEQUENCE [LARGE SCALE GENOMIC DNA]</scope>
    <source>
        <strain evidence="3">cv. E1</strain>
        <tissue evidence="2">Leaf</tissue>
    </source>
</reference>
<feature type="region of interest" description="Disordered" evidence="1">
    <location>
        <begin position="101"/>
        <end position="120"/>
    </location>
</feature>
<dbReference type="Proteomes" id="UP000828251">
    <property type="component" value="Unassembled WGS sequence"/>
</dbReference>
<organism evidence="2 3">
    <name type="scientific">Gossypium stocksii</name>
    <dbReference type="NCBI Taxonomy" id="47602"/>
    <lineage>
        <taxon>Eukaryota</taxon>
        <taxon>Viridiplantae</taxon>
        <taxon>Streptophyta</taxon>
        <taxon>Embryophyta</taxon>
        <taxon>Tracheophyta</taxon>
        <taxon>Spermatophyta</taxon>
        <taxon>Magnoliopsida</taxon>
        <taxon>eudicotyledons</taxon>
        <taxon>Gunneridae</taxon>
        <taxon>Pentapetalae</taxon>
        <taxon>rosids</taxon>
        <taxon>malvids</taxon>
        <taxon>Malvales</taxon>
        <taxon>Malvaceae</taxon>
        <taxon>Malvoideae</taxon>
        <taxon>Gossypium</taxon>
    </lineage>
</organism>
<proteinExistence type="predicted"/>
<comment type="caution">
    <text evidence="2">The sequence shown here is derived from an EMBL/GenBank/DDBJ whole genome shotgun (WGS) entry which is preliminary data.</text>
</comment>
<dbReference type="OrthoDB" id="10466486at2759"/>
<keyword evidence="3" id="KW-1185">Reference proteome</keyword>
<evidence type="ECO:0000313" key="2">
    <source>
        <dbReference type="EMBL" id="KAH1047671.1"/>
    </source>
</evidence>
<evidence type="ECO:0000256" key="1">
    <source>
        <dbReference type="SAM" id="MobiDB-lite"/>
    </source>
</evidence>
<feature type="compositionally biased region" description="Basic and acidic residues" evidence="1">
    <location>
        <begin position="101"/>
        <end position="110"/>
    </location>
</feature>
<evidence type="ECO:0000313" key="3">
    <source>
        <dbReference type="Proteomes" id="UP000828251"/>
    </source>
</evidence>
<feature type="compositionally biased region" description="Low complexity" evidence="1">
    <location>
        <begin position="111"/>
        <end position="120"/>
    </location>
</feature>
<dbReference type="AlphaFoldDB" id="A0A9D3ZLW1"/>
<gene>
    <name evidence="2" type="ORF">J1N35_038455</name>
</gene>
<dbReference type="EMBL" id="JAIQCV010000011">
    <property type="protein sequence ID" value="KAH1047671.1"/>
    <property type="molecule type" value="Genomic_DNA"/>
</dbReference>
<name>A0A9D3ZLW1_9ROSI</name>
<protein>
    <submittedName>
        <fullName evidence="2">Uncharacterized protein</fullName>
    </submittedName>
</protein>
<sequence>MLVVHETNMRPGESTVELTPLGKIVGTLSKFLSKEAEGLWVNRSQDVRIKRIPIGASQNWGKLERRLLANEMYQRVQQFKLRGDGSQCEGSEGRDNLITRLVENEPRQQESSEVNQVSSI</sequence>